<dbReference type="Proteomes" id="UP000270094">
    <property type="component" value="Unassembled WGS sequence"/>
</dbReference>
<reference evidence="1 2" key="1">
    <citation type="submission" date="2018-11" db="EMBL/GenBank/DDBJ databases">
        <authorList>
            <consortium name="Pathogen Informatics"/>
        </authorList>
    </citation>
    <scope>NUCLEOTIDE SEQUENCE [LARGE SCALE GENOMIC DNA]</scope>
</reference>
<keyword evidence="2" id="KW-1185">Reference proteome</keyword>
<dbReference type="OrthoDB" id="5870364at2759"/>
<dbReference type="AlphaFoldDB" id="A0A3P7JCI8"/>
<accession>A0A3P7JCI8</accession>
<evidence type="ECO:0000313" key="1">
    <source>
        <dbReference type="EMBL" id="VDM75754.1"/>
    </source>
</evidence>
<dbReference type="EMBL" id="UYYB01095792">
    <property type="protein sequence ID" value="VDM75754.1"/>
    <property type="molecule type" value="Genomic_DNA"/>
</dbReference>
<protein>
    <submittedName>
        <fullName evidence="1">Uncharacterized protein</fullName>
    </submittedName>
</protein>
<sequence length="158" mass="17941">MRHVIEQSDYVDDCFHQIRLFMRHVIEQSDFVDDCFHQVMKLLIEILKNSGFQPTPFARSEFLLYNVSNDYTKNGSIVDQKTQYIEDSIEDDSDGSWVTITFVSRSTSPVTAPPPSPVLPANPEPIEAVLELPAPEPEVVLPPPTHPLYITEKSVIIE</sequence>
<gene>
    <name evidence="1" type="ORF">SVUK_LOCUS10752</name>
</gene>
<evidence type="ECO:0000313" key="2">
    <source>
        <dbReference type="Proteomes" id="UP000270094"/>
    </source>
</evidence>
<organism evidence="1 2">
    <name type="scientific">Strongylus vulgaris</name>
    <name type="common">Blood worm</name>
    <dbReference type="NCBI Taxonomy" id="40348"/>
    <lineage>
        <taxon>Eukaryota</taxon>
        <taxon>Metazoa</taxon>
        <taxon>Ecdysozoa</taxon>
        <taxon>Nematoda</taxon>
        <taxon>Chromadorea</taxon>
        <taxon>Rhabditida</taxon>
        <taxon>Rhabditina</taxon>
        <taxon>Rhabditomorpha</taxon>
        <taxon>Strongyloidea</taxon>
        <taxon>Strongylidae</taxon>
        <taxon>Strongylus</taxon>
    </lineage>
</organism>
<name>A0A3P7JCI8_STRVU</name>
<proteinExistence type="predicted"/>